<organism evidence="1 2">
    <name type="scientific">Mycoplasma haematolamae (strain Purdue)</name>
    <dbReference type="NCBI Taxonomy" id="1212765"/>
    <lineage>
        <taxon>Bacteria</taxon>
        <taxon>Bacillati</taxon>
        <taxon>Mycoplasmatota</taxon>
        <taxon>Mollicutes</taxon>
        <taxon>Mycoplasmataceae</taxon>
        <taxon>Mycoplasma</taxon>
    </lineage>
</organism>
<proteinExistence type="predicted"/>
<protein>
    <submittedName>
        <fullName evidence="1">Uncharacterized protein</fullName>
    </submittedName>
</protein>
<dbReference type="KEGG" id="mhl:MHLP_03785"/>
<sequence length="79" mass="8353">MSPAALWIKGLSSQGKIYLATSSLAVGSATTGALAVDRTRDSIWSGVNYAGSKVSSMFSSLFAADSAPPRSGQQQWQWR</sequence>
<reference evidence="1 2" key="1">
    <citation type="journal article" date="2012" name="J. Bacteriol.">
        <title>Genome Sequence of "Candidatus Mycoplasma haemolamae" Strain Purdue, a Red Blood Cell Pathogen of Alpacas (Vicugna pacos) and Llamas (Lama glama).</title>
        <authorList>
            <person name="Guimaraes A.M."/>
            <person name="Toth B."/>
            <person name="Santos A.P."/>
            <person name="do Nascimento N.C."/>
            <person name="Kritchevsky J.E."/>
            <person name="Messick J.B."/>
        </authorList>
    </citation>
    <scope>NUCLEOTIDE SEQUENCE [LARGE SCALE GENOMIC DNA]</scope>
    <source>
        <strain evidence="1 2">Purdue</strain>
    </source>
</reference>
<dbReference type="Proteomes" id="UP000006502">
    <property type="component" value="Chromosome"/>
</dbReference>
<gene>
    <name evidence="1" type="ordered locus">MHLP_03785</name>
</gene>
<dbReference type="PATRIC" id="fig|1212765.3.peg.859"/>
<reference evidence="2" key="2">
    <citation type="submission" date="2012-07" db="EMBL/GenBank/DDBJ databases">
        <title>Complete genome sequence of 'Candidatus Mycoplasma haemolamae'.</title>
        <authorList>
            <person name="Guimaraes A.M.S."/>
            <person name="Toth B."/>
            <person name="Santos A.P."/>
            <person name="Nascimento N.C."/>
            <person name="Sojka J.E."/>
            <person name="Messick J.B."/>
        </authorList>
    </citation>
    <scope>NUCLEOTIDE SEQUENCE [LARGE SCALE GENOMIC DNA]</scope>
    <source>
        <strain evidence="2">Purdue</strain>
    </source>
</reference>
<evidence type="ECO:0000313" key="2">
    <source>
        <dbReference type="Proteomes" id="UP000006502"/>
    </source>
</evidence>
<accession>I7C704</accession>
<dbReference type="EMBL" id="CP003731">
    <property type="protein sequence ID" value="AFO52337.1"/>
    <property type="molecule type" value="Genomic_DNA"/>
</dbReference>
<dbReference type="STRING" id="1212765.MHLP_03785"/>
<dbReference type="HOGENOM" id="CLU_2602231_0_0_14"/>
<name>I7C704_MYCHA</name>
<dbReference type="AlphaFoldDB" id="I7C704"/>
<evidence type="ECO:0000313" key="1">
    <source>
        <dbReference type="EMBL" id="AFO52337.1"/>
    </source>
</evidence>
<keyword evidence="2" id="KW-1185">Reference proteome</keyword>